<dbReference type="PIR" id="H82535">
    <property type="entry name" value="H82535"/>
</dbReference>
<dbReference type="Gene3D" id="3.10.450.30">
    <property type="entry name" value="Microbial ribonucleases"/>
    <property type="match status" value="1"/>
</dbReference>
<protein>
    <submittedName>
        <fullName evidence="3">Ribonuclease</fullName>
    </submittedName>
</protein>
<keyword evidence="2" id="KW-0378">Hydrolase</keyword>
<dbReference type="GO" id="GO:0003723">
    <property type="term" value="F:RNA binding"/>
    <property type="evidence" value="ECO:0007669"/>
    <property type="project" value="InterPro"/>
</dbReference>
<dbReference type="GO" id="GO:0016787">
    <property type="term" value="F:hydrolase activity"/>
    <property type="evidence" value="ECO:0007669"/>
    <property type="project" value="UniProtKB-KW"/>
</dbReference>
<keyword evidence="1" id="KW-0540">Nuclease</keyword>
<accession>Q9PAA3</accession>
<dbReference type="InterPro" id="IPR000026">
    <property type="entry name" value="N1-like"/>
</dbReference>
<dbReference type="HOGENOM" id="CLU_112496_0_2_6"/>
<evidence type="ECO:0000256" key="2">
    <source>
        <dbReference type="ARBA" id="ARBA00022801"/>
    </source>
</evidence>
<dbReference type="eggNOG" id="COG4290">
    <property type="taxonomic scope" value="Bacteria"/>
</dbReference>
<dbReference type="SUPFAM" id="SSF53933">
    <property type="entry name" value="Microbial ribonucleases"/>
    <property type="match status" value="1"/>
</dbReference>
<sequence>MLLLTPIAKLKTTNPNILATLPLRFGHMLRKFTLSATVLLVLATLWGMHALHVSNPESAPGPQNHHGGVQIAPPALRAKDGLPEFLPAEARTLVRLIQQGGPFPYRKDGIIFGNREKRLPARPYGYYREYTVETPGSHDRGARRIVTGGDPPEIWYYSDNHYTSFRSFNVSTR</sequence>
<dbReference type="GO" id="GO:0004521">
    <property type="term" value="F:RNA endonuclease activity"/>
    <property type="evidence" value="ECO:0007669"/>
    <property type="project" value="InterPro"/>
</dbReference>
<reference evidence="3 4" key="1">
    <citation type="journal article" date="2000" name="Nature">
        <title>The genome sequence of the plant pathogen Xylella fastidiosa.</title>
        <authorList>
            <person name="Simpson A.J."/>
            <person name="Reinach F.C."/>
            <person name="Arruda P."/>
            <person name="Abreu F.A."/>
            <person name="Acencio M."/>
            <person name="Alvarenga R."/>
            <person name="Alves L.M."/>
            <person name="Araya J.E."/>
            <person name="Baia G.S."/>
            <person name="Baptista C.S."/>
            <person name="Barros M.H."/>
            <person name="Bonaccorsi E.D."/>
            <person name="Bordin S."/>
            <person name="Bove J.M."/>
            <person name="Briones M.R."/>
            <person name="Bueno M.R."/>
            <person name="Camargo A.A."/>
            <person name="Camargo L.E."/>
            <person name="Carraro D.M."/>
            <person name="Carrer H."/>
            <person name="Colauto N.B."/>
            <person name="Colombo C."/>
            <person name="Costa F.F."/>
            <person name="Costa M.C."/>
            <person name="Costa-Neto C.M."/>
            <person name="Coutinho L.L."/>
            <person name="Cristofani M."/>
            <person name="Dias-Neto E."/>
            <person name="Docena C."/>
            <person name="El-Dorry H."/>
            <person name="Facincani A.P."/>
            <person name="Ferreira A.J."/>
            <person name="Ferreira V.C."/>
            <person name="Ferro J.A."/>
            <person name="Fraga J.S."/>
            <person name="Franca S.C."/>
            <person name="Franco M.C."/>
            <person name="Frohme M."/>
            <person name="Furlan L.R."/>
            <person name="Garnier M."/>
            <person name="Goldman G.H."/>
            <person name="Goldman M.H."/>
            <person name="Gomes S.L."/>
            <person name="Gruber A."/>
            <person name="Ho P.L."/>
            <person name="Hoheisel J.D."/>
            <person name="Junqueira M.L."/>
            <person name="Kemper E.L."/>
            <person name="Kitajima J.P."/>
            <person name="Krieger J.E."/>
            <person name="Kuramae E.E."/>
            <person name="Laigret F."/>
            <person name="Lambais M.R."/>
            <person name="Leite L.C."/>
            <person name="Lemos E.G."/>
            <person name="Lemos M.V."/>
            <person name="Lopes S.A."/>
            <person name="Lopes C.R."/>
            <person name="Machado J.A."/>
            <person name="Machado M.A."/>
            <person name="Madeira A.M."/>
            <person name="Madeira H.M."/>
            <person name="Marino C.L."/>
            <person name="Marques M.V."/>
            <person name="Martins E.A."/>
            <person name="Martins E.M."/>
            <person name="Matsukuma A.Y."/>
            <person name="Menck C.F."/>
            <person name="Miracca E.C."/>
            <person name="Miyaki C.Y."/>
            <person name="Monteriro-Vitorello C.B."/>
            <person name="Moon D.H."/>
            <person name="Nagai M.A."/>
            <person name="Nascimento A.L."/>
            <person name="Netto L.E."/>
            <person name="Nhani A.Jr."/>
            <person name="Nobrega F.G."/>
            <person name="Nunes L.R."/>
            <person name="Oliveira M.A."/>
            <person name="de Oliveira M.C."/>
            <person name="de Oliveira R.C."/>
            <person name="Palmieri D.A."/>
            <person name="Paris A."/>
            <person name="Peixoto B.R."/>
            <person name="Pereira G.A."/>
            <person name="Pereira H.A.Jr."/>
            <person name="Pesquero J.B."/>
            <person name="Quaggio R.B."/>
            <person name="Roberto P.G."/>
            <person name="Rodrigues V."/>
            <person name="de M Rosa A.J."/>
            <person name="de Rosa V.E.Jr."/>
            <person name="de Sa R.G."/>
            <person name="Santelli R.V."/>
            <person name="Sawasaki H.E."/>
            <person name="da Silva A.C."/>
            <person name="da Silva A.M."/>
            <person name="da Silva F.R."/>
            <person name="da Silva W.A.Jr."/>
            <person name="da Silveira J.F."/>
            <person name="Silvestri M.L."/>
            <person name="Siqueira W.J."/>
            <person name="de Souza A.A."/>
            <person name="de Souza A.P."/>
            <person name="Terenzi M.F."/>
            <person name="Truffi D."/>
            <person name="Tsai S.M."/>
            <person name="Tsuhako M.H."/>
            <person name="Vallada H."/>
            <person name="Van Sluys M.A."/>
            <person name="Verjovski-Almeida S."/>
            <person name="Vettore A.L."/>
            <person name="Zago M.A."/>
            <person name="Zatz M."/>
            <person name="Meidanis J."/>
            <person name="Setubal J.C."/>
        </authorList>
    </citation>
    <scope>NUCLEOTIDE SEQUENCE [LARGE SCALE GENOMIC DNA]</scope>
    <source>
        <strain evidence="3 4">9a5c</strain>
    </source>
</reference>
<dbReference type="Proteomes" id="UP000000812">
    <property type="component" value="Chromosome"/>
</dbReference>
<dbReference type="KEGG" id="xfa:XF_2615"/>
<name>Q9PAA3_XYLFA</name>
<dbReference type="STRING" id="160492.XF_2615"/>
<dbReference type="InterPro" id="IPR016191">
    <property type="entry name" value="Ribonuclease/ribotoxin"/>
</dbReference>
<evidence type="ECO:0000256" key="1">
    <source>
        <dbReference type="ARBA" id="ARBA00022722"/>
    </source>
</evidence>
<dbReference type="AlphaFoldDB" id="Q9PAA3"/>
<evidence type="ECO:0000313" key="3">
    <source>
        <dbReference type="EMBL" id="AAF85412.1"/>
    </source>
</evidence>
<evidence type="ECO:0000313" key="4">
    <source>
        <dbReference type="Proteomes" id="UP000000812"/>
    </source>
</evidence>
<gene>
    <name evidence="3" type="ordered locus">XF_2615</name>
</gene>
<dbReference type="Pfam" id="PF00545">
    <property type="entry name" value="Ribonuclease"/>
    <property type="match status" value="1"/>
</dbReference>
<proteinExistence type="predicted"/>
<dbReference type="EMBL" id="AE003849">
    <property type="protein sequence ID" value="AAF85412.1"/>
    <property type="molecule type" value="Genomic_DNA"/>
</dbReference>
<organism evidence="3 4">
    <name type="scientific">Xylella fastidiosa (strain 9a5c)</name>
    <dbReference type="NCBI Taxonomy" id="160492"/>
    <lineage>
        <taxon>Bacteria</taxon>
        <taxon>Pseudomonadati</taxon>
        <taxon>Pseudomonadota</taxon>
        <taxon>Gammaproteobacteria</taxon>
        <taxon>Lysobacterales</taxon>
        <taxon>Lysobacteraceae</taxon>
        <taxon>Xylella</taxon>
    </lineage>
</organism>